<feature type="compositionally biased region" description="Basic and acidic residues" evidence="1">
    <location>
        <begin position="124"/>
        <end position="135"/>
    </location>
</feature>
<dbReference type="OrthoDB" id="2556348at2759"/>
<keyword evidence="3" id="KW-1185">Reference proteome</keyword>
<feature type="compositionally biased region" description="Polar residues" evidence="1">
    <location>
        <begin position="806"/>
        <end position="822"/>
    </location>
</feature>
<feature type="compositionally biased region" description="Basic and acidic residues" evidence="1">
    <location>
        <begin position="92"/>
        <end position="114"/>
    </location>
</feature>
<name>A0A5C3DZ54_9BASI</name>
<gene>
    <name evidence="2" type="ORF">UTRI_01077</name>
</gene>
<dbReference type="AlphaFoldDB" id="A0A5C3DZ54"/>
<feature type="region of interest" description="Disordered" evidence="1">
    <location>
        <begin position="663"/>
        <end position="735"/>
    </location>
</feature>
<feature type="compositionally biased region" description="Basic and acidic residues" evidence="1">
    <location>
        <begin position="400"/>
        <end position="409"/>
    </location>
</feature>
<feature type="region of interest" description="Disordered" evidence="1">
    <location>
        <begin position="927"/>
        <end position="952"/>
    </location>
</feature>
<protein>
    <submittedName>
        <fullName evidence="2">Uncharacterized protein</fullName>
    </submittedName>
</protein>
<feature type="compositionally biased region" description="Polar residues" evidence="1">
    <location>
        <begin position="234"/>
        <end position="251"/>
    </location>
</feature>
<feature type="compositionally biased region" description="Basic and acidic residues" evidence="1">
    <location>
        <begin position="35"/>
        <end position="53"/>
    </location>
</feature>
<feature type="compositionally biased region" description="Polar residues" evidence="1">
    <location>
        <begin position="477"/>
        <end position="490"/>
    </location>
</feature>
<evidence type="ECO:0000256" key="1">
    <source>
        <dbReference type="SAM" id="MobiDB-lite"/>
    </source>
</evidence>
<sequence>MSDLSPSQARGSAANGSGGGLHLPSFKDLVSFSKGDNHEDRLITPVSRRREIDAASSSSLRAVERSQDHVKVTHTSFLASHQIEPQSQQRQVENRPRTGEMTHDSQERVLHDPHNSTNQFSNGDARDNQSPRDEALRHHDSIVAQALKRPHDRVDYGSSHSRQAQVYKSSHQDTYMHVSRPSSHPLKRPTDEYRQVTPSLSSTLPTGSEERSSSSHSAIRRYNDEGRPLPTQPIPSQGSRVVSQSLQQYQSEARRRPQSGDQHIAGQRQIAHSPSQALPLDRSRNYIHPSPRPQDGSFGNPQRSSPSLPVQSFQTNCSAIIPGSHAQSASPRLPMPSSQGRMFDYSCARLPDERSLPSPSMSMRPPPSINHAAQRHPGSSHSTDAVRQSGIRRQRVPSNPEHDAADQRRYVPMHQQLVREETGGRHRADEPLPSPRYSHERPQPDGNGHSLHRASSSVDLRGCGGSKFLREERSPQMVPSSRCETSFPSPSMQMRAIAKPVQSISGELEFIGHRLASNGGARSDHTYGDVERSSRATLIQRPDNVSSTPRPPPTNPQQQVWEQDQRQRRQLEEERLRYLQQRRQPDPAPHPRQNGYDRRNEARDEQARRGHQHMQARQLRPQSMTPPSHTLRLEEGSHQMRALASSPGWREKPLKEAVYHVDGGSGRAVRPELPSPRSLHPNLASVEPSYHRRERAAEGSVFDHSPSQKRAPEEGQRVVNGSSRHYSDAERSTTTYREGQLQQFIVNGVSAPQARTSPAAAVYHTEAPVRYIERPKPSKAHRVYREPPHSRPQEATDLAPRLHPASENTRTQAPPPHYSSQPEFRPAMSTDLSSAGKSGPHPPHPSTVIVASQHTTITNTRTTISPPARPLKRLRAGSDTSLVLKASRFTVDEGDRQIIALPSSGRPPQSQPLAHAAVVPERLHVEARLYHSSSNEKVNSSGSAPITPPPSN</sequence>
<feature type="compositionally biased region" description="Low complexity" evidence="1">
    <location>
        <begin position="197"/>
        <end position="206"/>
    </location>
</feature>
<feature type="compositionally biased region" description="Basic and acidic residues" evidence="1">
    <location>
        <begin position="595"/>
        <end position="608"/>
    </location>
</feature>
<feature type="compositionally biased region" description="Polar residues" evidence="1">
    <location>
        <begin position="158"/>
        <end position="173"/>
    </location>
</feature>
<feature type="region of interest" description="Disordered" evidence="1">
    <location>
        <begin position="517"/>
        <end position="630"/>
    </location>
</feature>
<feature type="region of interest" description="Disordered" evidence="1">
    <location>
        <begin position="1"/>
        <end position="135"/>
    </location>
</feature>
<feature type="compositionally biased region" description="Polar residues" evidence="1">
    <location>
        <begin position="377"/>
        <end position="386"/>
    </location>
</feature>
<feature type="compositionally biased region" description="Basic and acidic residues" evidence="1">
    <location>
        <begin position="417"/>
        <end position="430"/>
    </location>
</feature>
<reference evidence="2 3" key="1">
    <citation type="submission" date="2018-03" db="EMBL/GenBank/DDBJ databases">
        <authorList>
            <person name="Guldener U."/>
        </authorList>
    </citation>
    <scope>NUCLEOTIDE SEQUENCE [LARGE SCALE GENOMIC DNA]</scope>
    <source>
        <strain evidence="2 3">NBRC100155</strain>
    </source>
</reference>
<evidence type="ECO:0000313" key="2">
    <source>
        <dbReference type="EMBL" id="SPO22399.1"/>
    </source>
</evidence>
<feature type="compositionally biased region" description="Polar residues" evidence="1">
    <location>
        <begin position="297"/>
        <end position="318"/>
    </location>
</feature>
<feature type="region of interest" description="Disordered" evidence="1">
    <location>
        <begin position="774"/>
        <end position="844"/>
    </location>
</feature>
<feature type="compositionally biased region" description="Basic and acidic residues" evidence="1">
    <location>
        <begin position="563"/>
        <end position="577"/>
    </location>
</feature>
<feature type="compositionally biased region" description="Polar residues" evidence="1">
    <location>
        <begin position="73"/>
        <end position="91"/>
    </location>
</feature>
<feature type="compositionally biased region" description="Polar residues" evidence="1">
    <location>
        <begin position="325"/>
        <end position="340"/>
    </location>
</feature>
<feature type="region of interest" description="Disordered" evidence="1">
    <location>
        <begin position="147"/>
        <end position="490"/>
    </location>
</feature>
<organism evidence="2 3">
    <name type="scientific">Ustilago trichophora</name>
    <dbReference type="NCBI Taxonomy" id="86804"/>
    <lineage>
        <taxon>Eukaryota</taxon>
        <taxon>Fungi</taxon>
        <taxon>Dikarya</taxon>
        <taxon>Basidiomycota</taxon>
        <taxon>Ustilaginomycotina</taxon>
        <taxon>Ustilaginomycetes</taxon>
        <taxon>Ustilaginales</taxon>
        <taxon>Ustilaginaceae</taxon>
        <taxon>Ustilago</taxon>
    </lineage>
</organism>
<feature type="compositionally biased region" description="Low complexity" evidence="1">
    <location>
        <begin position="932"/>
        <end position="943"/>
    </location>
</feature>
<proteinExistence type="predicted"/>
<dbReference type="EMBL" id="OOIN01000004">
    <property type="protein sequence ID" value="SPO22399.1"/>
    <property type="molecule type" value="Genomic_DNA"/>
</dbReference>
<evidence type="ECO:0000313" key="3">
    <source>
        <dbReference type="Proteomes" id="UP000324022"/>
    </source>
</evidence>
<accession>A0A5C3DZ54</accession>
<dbReference type="Proteomes" id="UP000324022">
    <property type="component" value="Unassembled WGS sequence"/>
</dbReference>
<feature type="compositionally biased region" description="Basic and acidic residues" evidence="1">
    <location>
        <begin position="522"/>
        <end position="534"/>
    </location>
</feature>
<feature type="compositionally biased region" description="Basic and acidic residues" evidence="1">
    <location>
        <begin position="62"/>
        <end position="71"/>
    </location>
</feature>
<feature type="compositionally biased region" description="Basic and acidic residues" evidence="1">
    <location>
        <begin position="783"/>
        <end position="794"/>
    </location>
</feature>